<organism evidence="1 2">
    <name type="scientific">Candidatus Nomurabacteria bacterium RIFCSPHIGHO2_01_FULL_39_9</name>
    <dbReference type="NCBI Taxonomy" id="1801735"/>
    <lineage>
        <taxon>Bacteria</taxon>
        <taxon>Candidatus Nomuraibacteriota</taxon>
    </lineage>
</organism>
<dbReference type="STRING" id="1801735.A2645_00805"/>
<comment type="caution">
    <text evidence="1">The sequence shown here is derived from an EMBL/GenBank/DDBJ whole genome shotgun (WGS) entry which is preliminary data.</text>
</comment>
<protein>
    <recommendedName>
        <fullName evidence="3">HTH arsR-type domain-containing protein</fullName>
    </recommendedName>
</protein>
<evidence type="ECO:0000313" key="1">
    <source>
        <dbReference type="EMBL" id="OGI61552.1"/>
    </source>
</evidence>
<accession>A0A1F6UW25</accession>
<dbReference type="Proteomes" id="UP000182253">
    <property type="component" value="Unassembled WGS sequence"/>
</dbReference>
<gene>
    <name evidence="1" type="ORF">A2645_00805</name>
</gene>
<dbReference type="EMBL" id="MFTL01000014">
    <property type="protein sequence ID" value="OGI61552.1"/>
    <property type="molecule type" value="Genomic_DNA"/>
</dbReference>
<proteinExistence type="predicted"/>
<evidence type="ECO:0000313" key="2">
    <source>
        <dbReference type="Proteomes" id="UP000182253"/>
    </source>
</evidence>
<name>A0A1F6UW25_9BACT</name>
<dbReference type="AlphaFoldDB" id="A0A1F6UW25"/>
<reference evidence="1 2" key="1">
    <citation type="journal article" date="2016" name="Nat. Commun.">
        <title>Thousands of microbial genomes shed light on interconnected biogeochemical processes in an aquifer system.</title>
        <authorList>
            <person name="Anantharaman K."/>
            <person name="Brown C.T."/>
            <person name="Hug L.A."/>
            <person name="Sharon I."/>
            <person name="Castelle C.J."/>
            <person name="Probst A.J."/>
            <person name="Thomas B.C."/>
            <person name="Singh A."/>
            <person name="Wilkins M.J."/>
            <person name="Karaoz U."/>
            <person name="Brodie E.L."/>
            <person name="Williams K.H."/>
            <person name="Hubbard S.S."/>
            <person name="Banfield J.F."/>
        </authorList>
    </citation>
    <scope>NUCLEOTIDE SEQUENCE [LARGE SCALE GENOMIC DNA]</scope>
</reference>
<sequence>MQEISLEYLIIMDILGKLFGSPARIKVMRLLLASPAGINALEFTKITKLSPKNFKKELTLLQNIGFAKTNKKNIVLNLDFPYLTPLRDLLVAFPQKNDLCKKICKFGKIKLLVIAGNLLGMPEKRVDLLVVGDKLQKKSLEKTIAGFEAELGRSIDFAILDTPEFLYRFSMYDKFIRDILEFGHEKLVCTPELSTKLVSA</sequence>
<evidence type="ECO:0008006" key="3">
    <source>
        <dbReference type="Google" id="ProtNLM"/>
    </source>
</evidence>